<keyword evidence="2" id="KW-1133">Transmembrane helix</keyword>
<keyword evidence="2" id="KW-0812">Transmembrane</keyword>
<evidence type="ECO:0000256" key="2">
    <source>
        <dbReference type="SAM" id="Phobius"/>
    </source>
</evidence>
<feature type="transmembrane region" description="Helical" evidence="2">
    <location>
        <begin position="410"/>
        <end position="430"/>
    </location>
</feature>
<feature type="transmembrane region" description="Helical" evidence="2">
    <location>
        <begin position="348"/>
        <end position="375"/>
    </location>
</feature>
<dbReference type="Proteomes" id="UP000481153">
    <property type="component" value="Unassembled WGS sequence"/>
</dbReference>
<organism evidence="4 5">
    <name type="scientific">Aphanomyces euteiches</name>
    <dbReference type="NCBI Taxonomy" id="100861"/>
    <lineage>
        <taxon>Eukaryota</taxon>
        <taxon>Sar</taxon>
        <taxon>Stramenopiles</taxon>
        <taxon>Oomycota</taxon>
        <taxon>Saprolegniomycetes</taxon>
        <taxon>Saprolegniales</taxon>
        <taxon>Verrucalvaceae</taxon>
        <taxon>Aphanomyces</taxon>
    </lineage>
</organism>
<evidence type="ECO:0000313" key="5">
    <source>
        <dbReference type="Proteomes" id="UP000481153"/>
    </source>
</evidence>
<gene>
    <name evidence="4" type="ORF">Ae201684_015843</name>
</gene>
<dbReference type="PANTHER" id="PTHR11360:SF317">
    <property type="entry name" value="MAJOR FACILITATOR SUPERFAMILY (MFS) PROFILE DOMAIN-CONTAINING PROTEIN-RELATED"/>
    <property type="match status" value="1"/>
</dbReference>
<feature type="transmembrane region" description="Helical" evidence="2">
    <location>
        <begin position="384"/>
        <end position="404"/>
    </location>
</feature>
<feature type="transmembrane region" description="Helical" evidence="2">
    <location>
        <begin position="442"/>
        <end position="461"/>
    </location>
</feature>
<keyword evidence="2" id="KW-0472">Membrane</keyword>
<accession>A0A6G0WEF5</accession>
<sequence length="565" mass="62009">MFSRLGQYWRVTVPPKTQHELEAERWLFVIDLRRNRFRFSSGLLFQRWALALLTLFTQAAIGSLYSFNTLAPYLDTYFGGSTNSIQIYLISTLSLGLAGAVSGPFLERNGPRTSMMLGSVVFCVGLFLSQIAVAVKSLAVLYIGFGVLTGIGHGVLLISSMSTLLKWFPDWRGLVTGVCVAGMGLGTAICNILYSHLLESSPSKLNVAGALGYLFVLTGVISLIILFLSVMVLRTPPPNFAVNGHDIHNIPLSAAPSPTRVQDEFLNVGMTLVNYAALEPRHTMLSTDKEYFQQVKALTLVQCIFSTDFLWLFIIFAANLAPTVLFLPQVNDAITIVLHKSLEDASELLSRITLTTPIGVLVAPVLSDVVIRIFYANPAFARKMIFFVMVAMQAIVLGFLIRTWTDLYSWAWYGVVICVGGGFGVIPSLVCDMFGVYNAGTMYGLIMASRSIGAVVVGFILPSMSHTEKSIHIQLVAMFAFAAVAAVMMIFVRTNTMDRFFHGYQLTLFNKVVIQVPFRTSTAGSNLVKRRQITAATAAPNDAFFLMSPPRMSDMSILSPDSQEP</sequence>
<comment type="caution">
    <text evidence="4">The sequence shown here is derived from an EMBL/GenBank/DDBJ whole genome shotgun (WGS) entry which is preliminary data.</text>
</comment>
<dbReference type="PANTHER" id="PTHR11360">
    <property type="entry name" value="MONOCARBOXYLATE TRANSPORTER"/>
    <property type="match status" value="1"/>
</dbReference>
<evidence type="ECO:0000259" key="3">
    <source>
        <dbReference type="PROSITE" id="PS50850"/>
    </source>
</evidence>
<feature type="transmembrane region" description="Helical" evidence="2">
    <location>
        <begin position="113"/>
        <end position="133"/>
    </location>
</feature>
<evidence type="ECO:0000313" key="4">
    <source>
        <dbReference type="EMBL" id="KAF0725756.1"/>
    </source>
</evidence>
<comment type="subcellular location">
    <subcellularLocation>
        <location evidence="1">Membrane</location>
        <topology evidence="1">Multi-pass membrane protein</topology>
    </subcellularLocation>
</comment>
<dbReference type="GO" id="GO:0016020">
    <property type="term" value="C:membrane"/>
    <property type="evidence" value="ECO:0007669"/>
    <property type="project" value="UniProtKB-SubCell"/>
</dbReference>
<evidence type="ECO:0000256" key="1">
    <source>
        <dbReference type="ARBA" id="ARBA00004141"/>
    </source>
</evidence>
<proteinExistence type="predicted"/>
<feature type="transmembrane region" description="Helical" evidence="2">
    <location>
        <begin position="85"/>
        <end position="106"/>
    </location>
</feature>
<dbReference type="VEuPathDB" id="FungiDB:AeMF1_005768"/>
<dbReference type="InterPro" id="IPR050327">
    <property type="entry name" value="Proton-linked_MCT"/>
</dbReference>
<name>A0A6G0WEF5_9STRA</name>
<protein>
    <recommendedName>
        <fullName evidence="3">Major facilitator superfamily (MFS) profile domain-containing protein</fullName>
    </recommendedName>
</protein>
<feature type="transmembrane region" description="Helical" evidence="2">
    <location>
        <begin position="214"/>
        <end position="233"/>
    </location>
</feature>
<feature type="transmembrane region" description="Helical" evidence="2">
    <location>
        <begin position="473"/>
        <end position="492"/>
    </location>
</feature>
<feature type="transmembrane region" description="Helical" evidence="2">
    <location>
        <begin position="171"/>
        <end position="194"/>
    </location>
</feature>
<dbReference type="PROSITE" id="PS50850">
    <property type="entry name" value="MFS"/>
    <property type="match status" value="1"/>
</dbReference>
<dbReference type="InterPro" id="IPR011701">
    <property type="entry name" value="MFS"/>
</dbReference>
<reference evidence="4 5" key="1">
    <citation type="submission" date="2019-07" db="EMBL/GenBank/DDBJ databases">
        <title>Genomics analysis of Aphanomyces spp. identifies a new class of oomycete effector associated with host adaptation.</title>
        <authorList>
            <person name="Gaulin E."/>
        </authorList>
    </citation>
    <scope>NUCLEOTIDE SEQUENCE [LARGE SCALE GENOMIC DNA]</scope>
    <source>
        <strain evidence="4 5">ATCC 201684</strain>
    </source>
</reference>
<dbReference type="InterPro" id="IPR020846">
    <property type="entry name" value="MFS_dom"/>
</dbReference>
<dbReference type="SUPFAM" id="SSF103473">
    <property type="entry name" value="MFS general substrate transporter"/>
    <property type="match status" value="1"/>
</dbReference>
<feature type="domain" description="Major facilitator superfamily (MFS) profile" evidence="3">
    <location>
        <begin position="43"/>
        <end position="497"/>
    </location>
</feature>
<feature type="transmembrane region" description="Helical" evidence="2">
    <location>
        <begin position="309"/>
        <end position="328"/>
    </location>
</feature>
<dbReference type="EMBL" id="VJMJ01000233">
    <property type="protein sequence ID" value="KAF0725756.1"/>
    <property type="molecule type" value="Genomic_DNA"/>
</dbReference>
<keyword evidence="5" id="KW-1185">Reference proteome</keyword>
<dbReference type="GO" id="GO:0022857">
    <property type="term" value="F:transmembrane transporter activity"/>
    <property type="evidence" value="ECO:0007669"/>
    <property type="project" value="InterPro"/>
</dbReference>
<dbReference type="InterPro" id="IPR036259">
    <property type="entry name" value="MFS_trans_sf"/>
</dbReference>
<feature type="transmembrane region" description="Helical" evidence="2">
    <location>
        <begin position="139"/>
        <end position="159"/>
    </location>
</feature>
<feature type="transmembrane region" description="Helical" evidence="2">
    <location>
        <begin position="43"/>
        <end position="65"/>
    </location>
</feature>
<dbReference type="Gene3D" id="1.20.1250.20">
    <property type="entry name" value="MFS general substrate transporter like domains"/>
    <property type="match status" value="1"/>
</dbReference>
<dbReference type="AlphaFoldDB" id="A0A6G0WEF5"/>
<dbReference type="Pfam" id="PF07690">
    <property type="entry name" value="MFS_1"/>
    <property type="match status" value="1"/>
</dbReference>